<dbReference type="NCBIfam" id="TIGR00537">
    <property type="entry name" value="hemK_rel_arch"/>
    <property type="match status" value="1"/>
</dbReference>
<keyword evidence="6" id="KW-0539">Nucleus</keyword>
<keyword evidence="5" id="KW-0949">S-adenosyl-L-methionine</keyword>
<dbReference type="GO" id="GO:0008276">
    <property type="term" value="F:protein methyltransferase activity"/>
    <property type="evidence" value="ECO:0007669"/>
    <property type="project" value="TreeGrafter"/>
</dbReference>
<evidence type="ECO:0000256" key="1">
    <source>
        <dbReference type="ARBA" id="ARBA00004123"/>
    </source>
</evidence>
<dbReference type="RefSeq" id="XP_025597127.1">
    <property type="nucleotide sequence ID" value="XM_025742800.1"/>
</dbReference>
<dbReference type="SUPFAM" id="SSF53335">
    <property type="entry name" value="S-adenosyl-L-methionine-dependent methyltransferases"/>
    <property type="match status" value="1"/>
</dbReference>
<evidence type="ECO:0000313" key="8">
    <source>
        <dbReference type="Proteomes" id="UP000245946"/>
    </source>
</evidence>
<reference evidence="7 8" key="1">
    <citation type="journal article" date="2018" name="Mol. Biol. Evol.">
        <title>Broad Genomic Sampling Reveals a Smut Pathogenic Ancestry of the Fungal Clade Ustilaginomycotina.</title>
        <authorList>
            <person name="Kijpornyongpan T."/>
            <person name="Mondo S.J."/>
            <person name="Barry K."/>
            <person name="Sandor L."/>
            <person name="Lee J."/>
            <person name="Lipzen A."/>
            <person name="Pangilinan J."/>
            <person name="LaButti K."/>
            <person name="Hainaut M."/>
            <person name="Henrissat B."/>
            <person name="Grigoriev I.V."/>
            <person name="Spatafora J.W."/>
            <person name="Aime M.C."/>
        </authorList>
    </citation>
    <scope>NUCLEOTIDE SEQUENCE [LARGE SCALE GENOMIC DNA]</scope>
    <source>
        <strain evidence="7 8">MCA 4186</strain>
    </source>
</reference>
<dbReference type="Proteomes" id="UP000245946">
    <property type="component" value="Unassembled WGS sequence"/>
</dbReference>
<dbReference type="AlphaFoldDB" id="A0A316Z7A0"/>
<evidence type="ECO:0000256" key="4">
    <source>
        <dbReference type="ARBA" id="ARBA00022679"/>
    </source>
</evidence>
<dbReference type="Gene3D" id="3.40.50.150">
    <property type="entry name" value="Vaccinia Virus protein VP39"/>
    <property type="match status" value="1"/>
</dbReference>
<gene>
    <name evidence="7" type="ORF">FA09DRAFT_330927</name>
</gene>
<dbReference type="STRING" id="58919.A0A316Z7A0"/>
<evidence type="ECO:0000256" key="5">
    <source>
        <dbReference type="ARBA" id="ARBA00022691"/>
    </source>
</evidence>
<dbReference type="InterPro" id="IPR029063">
    <property type="entry name" value="SAM-dependent_MTases_sf"/>
</dbReference>
<evidence type="ECO:0000256" key="2">
    <source>
        <dbReference type="ARBA" id="ARBA00006149"/>
    </source>
</evidence>
<keyword evidence="3 7" id="KW-0489">Methyltransferase</keyword>
<evidence type="ECO:0000313" key="7">
    <source>
        <dbReference type="EMBL" id="PWN96848.1"/>
    </source>
</evidence>
<dbReference type="EMBL" id="KZ819297">
    <property type="protein sequence ID" value="PWN96848.1"/>
    <property type="molecule type" value="Genomic_DNA"/>
</dbReference>
<dbReference type="PANTHER" id="PTHR45875">
    <property type="entry name" value="METHYLTRANSFERASE N6AMT1"/>
    <property type="match status" value="1"/>
</dbReference>
<keyword evidence="8" id="KW-1185">Reference proteome</keyword>
<keyword evidence="4" id="KW-0808">Transferase</keyword>
<evidence type="ECO:0000256" key="3">
    <source>
        <dbReference type="ARBA" id="ARBA00022603"/>
    </source>
</evidence>
<protein>
    <submittedName>
        <fullName evidence="7">Putative methylase</fullName>
    </submittedName>
</protein>
<dbReference type="FunFam" id="3.40.50.150:FF:000077">
    <property type="entry name" value="HemK methyltransferase family member 2"/>
    <property type="match status" value="1"/>
</dbReference>
<organism evidence="7 8">
    <name type="scientific">Tilletiopsis washingtonensis</name>
    <dbReference type="NCBI Taxonomy" id="58919"/>
    <lineage>
        <taxon>Eukaryota</taxon>
        <taxon>Fungi</taxon>
        <taxon>Dikarya</taxon>
        <taxon>Basidiomycota</taxon>
        <taxon>Ustilaginomycotina</taxon>
        <taxon>Exobasidiomycetes</taxon>
        <taxon>Entylomatales</taxon>
        <taxon>Entylomatales incertae sedis</taxon>
        <taxon>Tilletiopsis</taxon>
    </lineage>
</organism>
<dbReference type="PANTHER" id="PTHR45875:SF1">
    <property type="entry name" value="METHYLTRANSFERASE N6AMT1"/>
    <property type="match status" value="1"/>
</dbReference>
<dbReference type="GO" id="GO:0005634">
    <property type="term" value="C:nucleus"/>
    <property type="evidence" value="ECO:0007669"/>
    <property type="project" value="UniProtKB-SubCell"/>
</dbReference>
<dbReference type="PROSITE" id="PS00092">
    <property type="entry name" value="N6_MTASE"/>
    <property type="match status" value="1"/>
</dbReference>
<dbReference type="InterPro" id="IPR004557">
    <property type="entry name" value="PrmC-related"/>
</dbReference>
<dbReference type="InterPro" id="IPR002052">
    <property type="entry name" value="DNA_methylase_N6_adenine_CS"/>
</dbReference>
<dbReference type="GO" id="GO:0035657">
    <property type="term" value="C:eRF1 methyltransferase complex"/>
    <property type="evidence" value="ECO:0007669"/>
    <property type="project" value="TreeGrafter"/>
</dbReference>
<sequence>MAAVSTPTPELPFSRAEYAHIYEPAEDTFLLLDALDADAALLRDGSRRLCVEIGSGSGCVSAFAAAVVGKNDCAHLCTDINPHAASATARTGSANSVALSPILSPLLSSLSSRSRAAGGLIDILLFNPPYVPTTAEEEAAAQAAGGIAGAWAGGATGTNLVEALLEDGLETILAPGGLFYLLALRANDPPALVAKMQAKGLLAEIAMQRRAGGEHLFVIRAQRPR</sequence>
<dbReference type="GO" id="GO:0003676">
    <property type="term" value="F:nucleic acid binding"/>
    <property type="evidence" value="ECO:0007669"/>
    <property type="project" value="InterPro"/>
</dbReference>
<dbReference type="GO" id="GO:0032259">
    <property type="term" value="P:methylation"/>
    <property type="evidence" value="ECO:0007669"/>
    <property type="project" value="UniProtKB-KW"/>
</dbReference>
<name>A0A316Z7A0_9BASI</name>
<evidence type="ECO:0000256" key="6">
    <source>
        <dbReference type="ARBA" id="ARBA00023242"/>
    </source>
</evidence>
<dbReference type="OrthoDB" id="406152at2759"/>
<accession>A0A316Z7A0</accession>
<dbReference type="GeneID" id="37270344"/>
<comment type="subcellular location">
    <subcellularLocation>
        <location evidence="1">Nucleus</location>
    </subcellularLocation>
</comment>
<dbReference type="GO" id="GO:0008757">
    <property type="term" value="F:S-adenosylmethionine-dependent methyltransferase activity"/>
    <property type="evidence" value="ECO:0007669"/>
    <property type="project" value="TreeGrafter"/>
</dbReference>
<comment type="similarity">
    <text evidence="2">Belongs to the eukaryotic/archaeal PrmC-related family.</text>
</comment>
<proteinExistence type="inferred from homology"/>
<dbReference type="InterPro" id="IPR052190">
    <property type="entry name" value="Euk-Arch_PrmC-MTase"/>
</dbReference>